<dbReference type="Proteomes" id="UP000264883">
    <property type="component" value="Chromosome"/>
</dbReference>
<dbReference type="AlphaFoldDB" id="A0A343JDN9"/>
<evidence type="ECO:0000313" key="2">
    <source>
        <dbReference type="Proteomes" id="UP000264883"/>
    </source>
</evidence>
<dbReference type="OrthoDB" id="2085013at2"/>
<accession>A0A343JDN9</accession>
<dbReference type="KEGG" id="cia:BEN51_09190"/>
<protein>
    <submittedName>
        <fullName evidence="1">Uncharacterized protein</fullName>
    </submittedName>
</protein>
<gene>
    <name evidence="1" type="ORF">BEN51_09190</name>
</gene>
<evidence type="ECO:0000313" key="1">
    <source>
        <dbReference type="EMBL" id="ASW43647.1"/>
    </source>
</evidence>
<dbReference type="EMBL" id="CP016786">
    <property type="protein sequence ID" value="ASW43647.1"/>
    <property type="molecule type" value="Genomic_DNA"/>
</dbReference>
<organism evidence="1 2">
    <name type="scientific">Clostridium isatidis</name>
    <dbReference type="NCBI Taxonomy" id="182773"/>
    <lineage>
        <taxon>Bacteria</taxon>
        <taxon>Bacillati</taxon>
        <taxon>Bacillota</taxon>
        <taxon>Clostridia</taxon>
        <taxon>Eubacteriales</taxon>
        <taxon>Clostridiaceae</taxon>
        <taxon>Clostridium</taxon>
    </lineage>
</organism>
<sequence>MQNLFIIIIISVLAESIWETLKMVWQDGKLCVDKVGALVISIIITISTDLDIFELLKINNKIPYLGIILTGILVSRGSNFVHDLIVKLTNNITKKN</sequence>
<proteinExistence type="predicted"/>
<keyword evidence="2" id="KW-1185">Reference proteome</keyword>
<name>A0A343JDN9_9CLOT</name>
<dbReference type="RefSeq" id="WP_119865784.1">
    <property type="nucleotide sequence ID" value="NZ_CP016786.1"/>
</dbReference>
<reference evidence="1 2" key="1">
    <citation type="submission" date="2016-08" db="EMBL/GenBank/DDBJ databases">
        <title>Complete Genome Sequence Of The Indigo Reducing Clostridium isatidis DSM15098.</title>
        <authorList>
            <person name="Little G.T."/>
            <person name="Minton N.P."/>
        </authorList>
    </citation>
    <scope>NUCLEOTIDE SEQUENCE [LARGE SCALE GENOMIC DNA]</scope>
    <source>
        <strain evidence="1 2">DSM 15098</strain>
    </source>
</reference>